<dbReference type="PANTHER" id="PTHR33050:SF7">
    <property type="entry name" value="RIBONUCLEASE H"/>
    <property type="match status" value="1"/>
</dbReference>
<sequence length="461" mass="53930">MFAIKKPGGGLRRIMDCRPLNTQLKAQHFTMNDLNKVLEIWKKNDQACLMDIKSAFNHVAVTGELEKYLAFTHRGIHYTQVRMPFGISIAPRTFAKTIHITIDRMRSKSPVRIVNYADDILFLMQNQHYLEKEIEWIVQEFKKFGQVVNENKSRLKPDQQFVFLGWMFNSATMEIQLTNEKRKELKAIVQRQIMLIMEQQPQKIKKRGKFGWQAPILNSVIQTRRTTSIANKQVNEQSCEGNVLDKRNDSNQEVLDRVVLVEESGVEQQTKNDRQGIELDNNIDRRVNIRLWSECEQKQHTDQKDIRIVGSGDGEFKHQRDTSNIEGNLNTQRISQPIGIQLNNDRNRQYNRVFLNSKSKSKITFEESDRFDFINRRGKWMDINNKTYRWEIEQRSGRVVKVVDGGGLRNKEGSIRGGFKGLVSWDNSGFIRSKEQCQTQEILYIGQRQESGRMRFNESLL</sequence>
<evidence type="ECO:0000313" key="2">
    <source>
        <dbReference type="EMBL" id="KAA6370005.1"/>
    </source>
</evidence>
<proteinExistence type="predicted"/>
<accession>A0A5J4UK02</accession>
<dbReference type="PANTHER" id="PTHR33050">
    <property type="entry name" value="REVERSE TRANSCRIPTASE DOMAIN-CONTAINING PROTEIN"/>
    <property type="match status" value="1"/>
</dbReference>
<dbReference type="InterPro" id="IPR000477">
    <property type="entry name" value="RT_dom"/>
</dbReference>
<evidence type="ECO:0000259" key="1">
    <source>
        <dbReference type="PROSITE" id="PS50878"/>
    </source>
</evidence>
<feature type="domain" description="Reverse transcriptase" evidence="1">
    <location>
        <begin position="1"/>
        <end position="168"/>
    </location>
</feature>
<comment type="caution">
    <text evidence="2">The sequence shown here is derived from an EMBL/GenBank/DDBJ whole genome shotgun (WGS) entry which is preliminary data.</text>
</comment>
<evidence type="ECO:0000313" key="3">
    <source>
        <dbReference type="Proteomes" id="UP000324800"/>
    </source>
</evidence>
<dbReference type="Gene3D" id="3.10.10.10">
    <property type="entry name" value="HIV Type 1 Reverse Transcriptase, subunit A, domain 1"/>
    <property type="match status" value="1"/>
</dbReference>
<gene>
    <name evidence="2" type="ORF">EZS28_034469</name>
</gene>
<dbReference type="InterPro" id="IPR052055">
    <property type="entry name" value="Hepadnavirus_pol/RT"/>
</dbReference>
<dbReference type="Proteomes" id="UP000324800">
    <property type="component" value="Unassembled WGS sequence"/>
</dbReference>
<dbReference type="PROSITE" id="PS50878">
    <property type="entry name" value="RT_POL"/>
    <property type="match status" value="1"/>
</dbReference>
<dbReference type="Pfam" id="PF00078">
    <property type="entry name" value="RVT_1"/>
    <property type="match status" value="1"/>
</dbReference>
<dbReference type="OrthoDB" id="420169at2759"/>
<keyword evidence="2" id="KW-0695">RNA-directed DNA polymerase</keyword>
<dbReference type="Gene3D" id="3.30.70.270">
    <property type="match status" value="1"/>
</dbReference>
<dbReference type="AlphaFoldDB" id="A0A5J4UK02"/>
<dbReference type="InterPro" id="IPR043128">
    <property type="entry name" value="Rev_trsase/Diguanyl_cyclase"/>
</dbReference>
<name>A0A5J4UK02_9EUKA</name>
<protein>
    <submittedName>
        <fullName evidence="2">Putative reverse transcriptase</fullName>
    </submittedName>
</protein>
<reference evidence="2 3" key="1">
    <citation type="submission" date="2019-03" db="EMBL/GenBank/DDBJ databases">
        <title>Single cell metagenomics reveals metabolic interactions within the superorganism composed of flagellate Streblomastix strix and complex community of Bacteroidetes bacteria on its surface.</title>
        <authorList>
            <person name="Treitli S.C."/>
            <person name="Kolisko M."/>
            <person name="Husnik F."/>
            <person name="Keeling P."/>
            <person name="Hampl V."/>
        </authorList>
    </citation>
    <scope>NUCLEOTIDE SEQUENCE [LARGE SCALE GENOMIC DNA]</scope>
    <source>
        <strain evidence="2">ST1C</strain>
    </source>
</reference>
<dbReference type="InterPro" id="IPR043502">
    <property type="entry name" value="DNA/RNA_pol_sf"/>
</dbReference>
<keyword evidence="2" id="KW-0548">Nucleotidyltransferase</keyword>
<keyword evidence="2" id="KW-0808">Transferase</keyword>
<organism evidence="2 3">
    <name type="scientific">Streblomastix strix</name>
    <dbReference type="NCBI Taxonomy" id="222440"/>
    <lineage>
        <taxon>Eukaryota</taxon>
        <taxon>Metamonada</taxon>
        <taxon>Preaxostyla</taxon>
        <taxon>Oxymonadida</taxon>
        <taxon>Streblomastigidae</taxon>
        <taxon>Streblomastix</taxon>
    </lineage>
</organism>
<dbReference type="EMBL" id="SNRW01015817">
    <property type="protein sequence ID" value="KAA6370005.1"/>
    <property type="molecule type" value="Genomic_DNA"/>
</dbReference>
<dbReference type="GO" id="GO:0003964">
    <property type="term" value="F:RNA-directed DNA polymerase activity"/>
    <property type="evidence" value="ECO:0007669"/>
    <property type="project" value="UniProtKB-KW"/>
</dbReference>
<dbReference type="SUPFAM" id="SSF56672">
    <property type="entry name" value="DNA/RNA polymerases"/>
    <property type="match status" value="1"/>
</dbReference>